<comment type="caution">
    <text evidence="5">The sequence shown here is derived from an EMBL/GenBank/DDBJ whole genome shotgun (WGS) entry which is preliminary data.</text>
</comment>
<organism evidence="5 6">
    <name type="scientific">Bhargavaea ullalensis</name>
    <dbReference type="NCBI Taxonomy" id="1265685"/>
    <lineage>
        <taxon>Bacteria</taxon>
        <taxon>Bacillati</taxon>
        <taxon>Bacillota</taxon>
        <taxon>Bacilli</taxon>
        <taxon>Bacillales</taxon>
        <taxon>Caryophanaceae</taxon>
        <taxon>Bhargavaea</taxon>
    </lineage>
</organism>
<dbReference type="InterPro" id="IPR002173">
    <property type="entry name" value="Carboh/pur_kinase_PfkB_CS"/>
</dbReference>
<dbReference type="SUPFAM" id="SSF53613">
    <property type="entry name" value="Ribokinase-like"/>
    <property type="match status" value="1"/>
</dbReference>
<dbReference type="Gene3D" id="3.40.1190.20">
    <property type="match status" value="1"/>
</dbReference>
<evidence type="ECO:0000256" key="3">
    <source>
        <dbReference type="ARBA" id="ARBA00022777"/>
    </source>
</evidence>
<dbReference type="Pfam" id="PF00294">
    <property type="entry name" value="PfkB"/>
    <property type="match status" value="1"/>
</dbReference>
<dbReference type="RefSeq" id="WP_354195702.1">
    <property type="nucleotide sequence ID" value="NZ_JBEPLW010000003.1"/>
</dbReference>
<dbReference type="PROSITE" id="PS00583">
    <property type="entry name" value="PFKB_KINASES_1"/>
    <property type="match status" value="1"/>
</dbReference>
<feature type="domain" description="Carbohydrate kinase PfkB" evidence="4">
    <location>
        <begin position="2"/>
        <end position="308"/>
    </location>
</feature>
<dbReference type="InterPro" id="IPR029056">
    <property type="entry name" value="Ribokinase-like"/>
</dbReference>
<evidence type="ECO:0000313" key="6">
    <source>
        <dbReference type="Proteomes" id="UP001549099"/>
    </source>
</evidence>
<gene>
    <name evidence="5" type="ORF">ABID49_000866</name>
</gene>
<dbReference type="CDD" id="cd01167">
    <property type="entry name" value="bac_FRK"/>
    <property type="match status" value="1"/>
</dbReference>
<comment type="similarity">
    <text evidence="1">Belongs to the carbohydrate kinase PfkB family.</text>
</comment>
<evidence type="ECO:0000256" key="2">
    <source>
        <dbReference type="ARBA" id="ARBA00022679"/>
    </source>
</evidence>
<evidence type="ECO:0000259" key="4">
    <source>
        <dbReference type="Pfam" id="PF00294"/>
    </source>
</evidence>
<evidence type="ECO:0000256" key="1">
    <source>
        <dbReference type="ARBA" id="ARBA00010688"/>
    </source>
</evidence>
<dbReference type="InterPro" id="IPR050306">
    <property type="entry name" value="PfkB_Carbo_kinase"/>
</dbReference>
<dbReference type="GO" id="GO:0016301">
    <property type="term" value="F:kinase activity"/>
    <property type="evidence" value="ECO:0007669"/>
    <property type="project" value="UniProtKB-KW"/>
</dbReference>
<dbReference type="PROSITE" id="PS00584">
    <property type="entry name" value="PFKB_KINASES_2"/>
    <property type="match status" value="1"/>
</dbReference>
<dbReference type="InterPro" id="IPR011611">
    <property type="entry name" value="PfkB_dom"/>
</dbReference>
<protein>
    <submittedName>
        <fullName evidence="5">Sugar/nucleoside kinase (Ribokinase family)</fullName>
    </submittedName>
</protein>
<dbReference type="PANTHER" id="PTHR43085:SF54">
    <property type="entry name" value="PUTATIVE-RELATED"/>
    <property type="match status" value="1"/>
</dbReference>
<dbReference type="Proteomes" id="UP001549099">
    <property type="component" value="Unassembled WGS sequence"/>
</dbReference>
<reference evidence="5 6" key="1">
    <citation type="submission" date="2024-06" db="EMBL/GenBank/DDBJ databases">
        <title>Genomic Encyclopedia of Type Strains, Phase IV (KMG-IV): sequencing the most valuable type-strain genomes for metagenomic binning, comparative biology and taxonomic classification.</title>
        <authorList>
            <person name="Goeker M."/>
        </authorList>
    </citation>
    <scope>NUCLEOTIDE SEQUENCE [LARGE SCALE GENOMIC DNA]</scope>
    <source>
        <strain evidence="5 6">DSM 26128</strain>
    </source>
</reference>
<name>A0ABV2G9Q2_9BACL</name>
<keyword evidence="6" id="KW-1185">Reference proteome</keyword>
<keyword evidence="3 5" id="KW-0418">Kinase</keyword>
<dbReference type="PANTHER" id="PTHR43085">
    <property type="entry name" value="HEXOKINASE FAMILY MEMBER"/>
    <property type="match status" value="1"/>
</dbReference>
<proteinExistence type="inferred from homology"/>
<evidence type="ECO:0000313" key="5">
    <source>
        <dbReference type="EMBL" id="MET3574982.1"/>
    </source>
</evidence>
<dbReference type="EMBL" id="JBEPLW010000003">
    <property type="protein sequence ID" value="MET3574982.1"/>
    <property type="molecule type" value="Genomic_DNA"/>
</dbReference>
<keyword evidence="2" id="KW-0808">Transferase</keyword>
<accession>A0ABV2G9Q2</accession>
<sequence>MGNVLSVGEVLIDFTPYGISDKGDPLFEQNAGGAPANVAAMIAKLGGNAALAAKVGADAFGHSLIRTLQKAGVDASGIRVTEEANTTLAFVHLAGDGDRSFSFYRKPGADALLEEPDISDAMIASADIVHAGSVSMTKEPACGATLSALRRASKAGKVVSFDPNLRESLIEDGEKLLRDIRGILPSVTYLKVAEEELAWLMDEEDEEAACARLKEEYGVPVIVLTRGARGSAFYSDGRLAEVPGFQVKAVDTTGAGDAFWGAFLHQVAESGSAESVFGPGQLTGLLRFANAAGALAVTKRGGIPALPAREEIEKLVK</sequence>